<keyword evidence="2" id="KW-0472">Membrane</keyword>
<proteinExistence type="predicted"/>
<feature type="region of interest" description="Disordered" evidence="1">
    <location>
        <begin position="91"/>
        <end position="177"/>
    </location>
</feature>
<name>A0A5N5QTN6_9AGAM</name>
<feature type="region of interest" description="Disordered" evidence="1">
    <location>
        <begin position="1"/>
        <end position="52"/>
    </location>
</feature>
<comment type="caution">
    <text evidence="3">The sequence shown here is derived from an EMBL/GenBank/DDBJ whole genome shotgun (WGS) entry which is preliminary data.</text>
</comment>
<feature type="compositionally biased region" description="Basic and acidic residues" evidence="1">
    <location>
        <begin position="148"/>
        <end position="162"/>
    </location>
</feature>
<keyword evidence="4" id="KW-1185">Reference proteome</keyword>
<gene>
    <name evidence="3" type="ORF">CTheo_1400</name>
</gene>
<keyword evidence="2" id="KW-1133">Transmembrane helix</keyword>
<evidence type="ECO:0000313" key="3">
    <source>
        <dbReference type="EMBL" id="KAB5595112.1"/>
    </source>
</evidence>
<accession>A0A5N5QTN6</accession>
<feature type="compositionally biased region" description="Pro residues" evidence="1">
    <location>
        <begin position="31"/>
        <end position="45"/>
    </location>
</feature>
<dbReference type="Proteomes" id="UP000383932">
    <property type="component" value="Unassembled WGS sequence"/>
</dbReference>
<sequence>MIITEQPSSPTSKRSFLSVSVTAPEEEAPPAYHPPLPTSPAPPTPIHKHHPNSGQRRFWRAVLIGLGIYVVVSATVVTPLLVLRLRNSKTVQQPDPVETALPDRPGHPPGGPDHGPDRGPPPHPPHPHWPPPGGPDGDGRWDLPPPPKHHDHDHGHDHDHHGPGGPPPGHGPMGWHPDCGEEGKPGCHRPPNVPHMDGKIVMCNRWRLPTVSEQRLVTNPMPFNSFLKFEMPLDRDVFIRAAGRTTAGAFQLVVDDKIEKIEAHVEMMFNEHRSYEHTNVCLMDRLHSDPPAMGLGIYMPFGQSFSEDISFNITLRVPPMRYNNTIDTHLPIFEQNVFSDPRVYIHRLRMSGAASPMLLRGVDAGTVDAKTVYARIRADGVRVGKKLRLATNASPVDATIAAVSNSSSSAPVTIDLQTINAHIAGTVLLEHDGEVKTTGEQGTPDFALDAKTGKYQLTGSLYAQIYLSRYKIGNSPIFLRIMHTERSQPSVLHANLTTNLAEIELSLDPQYEGTFELETDMASADVEEDAKHTVDPSGMGRLRAVSLEREREGSVRGSAVWKNLSFRQKAGLGIWHGDKVKQPELNGSRIRASTSLAHNTLLLPNANDMERDTEERAALFRALEEVENDSVAERIRKAGDMQSA</sequence>
<dbReference type="EMBL" id="SSOP01000012">
    <property type="protein sequence ID" value="KAB5595112.1"/>
    <property type="molecule type" value="Genomic_DNA"/>
</dbReference>
<feature type="compositionally biased region" description="Polar residues" evidence="1">
    <location>
        <begin position="1"/>
        <end position="21"/>
    </location>
</feature>
<dbReference type="OrthoDB" id="3233661at2759"/>
<feature type="compositionally biased region" description="Pro residues" evidence="1">
    <location>
        <begin position="118"/>
        <end position="134"/>
    </location>
</feature>
<protein>
    <submittedName>
        <fullName evidence="3">Transmembrane protein</fullName>
    </submittedName>
</protein>
<evidence type="ECO:0000313" key="4">
    <source>
        <dbReference type="Proteomes" id="UP000383932"/>
    </source>
</evidence>
<evidence type="ECO:0000256" key="2">
    <source>
        <dbReference type="SAM" id="Phobius"/>
    </source>
</evidence>
<evidence type="ECO:0000256" key="1">
    <source>
        <dbReference type="SAM" id="MobiDB-lite"/>
    </source>
</evidence>
<dbReference type="AlphaFoldDB" id="A0A5N5QTN6"/>
<feature type="transmembrane region" description="Helical" evidence="2">
    <location>
        <begin position="58"/>
        <end position="83"/>
    </location>
</feature>
<organism evidence="3 4">
    <name type="scientific">Ceratobasidium theobromae</name>
    <dbReference type="NCBI Taxonomy" id="1582974"/>
    <lineage>
        <taxon>Eukaryota</taxon>
        <taxon>Fungi</taxon>
        <taxon>Dikarya</taxon>
        <taxon>Basidiomycota</taxon>
        <taxon>Agaricomycotina</taxon>
        <taxon>Agaricomycetes</taxon>
        <taxon>Cantharellales</taxon>
        <taxon>Ceratobasidiaceae</taxon>
        <taxon>Ceratobasidium</taxon>
    </lineage>
</organism>
<keyword evidence="2 3" id="KW-0812">Transmembrane</keyword>
<reference evidence="3 4" key="1">
    <citation type="journal article" date="2019" name="Fungal Biol. Biotechnol.">
        <title>Draft genome sequence of fastidious pathogen Ceratobasidium theobromae, which causes vascular-streak dieback in Theobroma cacao.</title>
        <authorList>
            <person name="Ali S.S."/>
            <person name="Asman A."/>
            <person name="Shao J."/>
            <person name="Firmansyah A.P."/>
            <person name="Susilo A.W."/>
            <person name="Rosmana A."/>
            <person name="McMahon P."/>
            <person name="Junaid M."/>
            <person name="Guest D."/>
            <person name="Kheng T.Y."/>
            <person name="Meinhardt L.W."/>
            <person name="Bailey B.A."/>
        </authorList>
    </citation>
    <scope>NUCLEOTIDE SEQUENCE [LARGE SCALE GENOMIC DNA]</scope>
    <source>
        <strain evidence="3 4">CT2</strain>
    </source>
</reference>